<dbReference type="Proteomes" id="UP000676565">
    <property type="component" value="Unassembled WGS sequence"/>
</dbReference>
<evidence type="ECO:0000313" key="7">
    <source>
        <dbReference type="Proteomes" id="UP000676565"/>
    </source>
</evidence>
<name>A0ABS5BV74_9BACT</name>
<gene>
    <name evidence="6" type="ORF">J8F10_16135</name>
</gene>
<reference evidence="6 7" key="1">
    <citation type="submission" date="2021-04" db="EMBL/GenBank/DDBJ databases">
        <authorList>
            <person name="Ivanova A."/>
        </authorList>
    </citation>
    <scope>NUCLEOTIDE SEQUENCE [LARGE SCALE GENOMIC DNA]</scope>
    <source>
        <strain evidence="6 7">G18</strain>
    </source>
</reference>
<dbReference type="RefSeq" id="WP_210655268.1">
    <property type="nucleotide sequence ID" value="NZ_JAGKQQ010000001.1"/>
</dbReference>
<dbReference type="Pfam" id="PF01951">
    <property type="entry name" value="Archease"/>
    <property type="match status" value="1"/>
</dbReference>
<keyword evidence="3" id="KW-0479">Metal-binding</keyword>
<comment type="caution">
    <text evidence="6">The sequence shown here is derived from an EMBL/GenBank/DDBJ whole genome shotgun (WGS) entry which is preliminary data.</text>
</comment>
<dbReference type="InterPro" id="IPR002804">
    <property type="entry name" value="Archease"/>
</dbReference>
<keyword evidence="4" id="KW-0106">Calcium</keyword>
<evidence type="ECO:0000256" key="4">
    <source>
        <dbReference type="ARBA" id="ARBA00022837"/>
    </source>
</evidence>
<protein>
    <submittedName>
        <fullName evidence="6">Archease</fullName>
    </submittedName>
</protein>
<feature type="domain" description="Archease" evidence="5">
    <location>
        <begin position="3"/>
        <end position="136"/>
    </location>
</feature>
<organism evidence="6 7">
    <name type="scientific">Gemmata palustris</name>
    <dbReference type="NCBI Taxonomy" id="2822762"/>
    <lineage>
        <taxon>Bacteria</taxon>
        <taxon>Pseudomonadati</taxon>
        <taxon>Planctomycetota</taxon>
        <taxon>Planctomycetia</taxon>
        <taxon>Gemmatales</taxon>
        <taxon>Gemmataceae</taxon>
        <taxon>Gemmata</taxon>
    </lineage>
</organism>
<proteinExistence type="inferred from homology"/>
<dbReference type="EMBL" id="JAGKQQ010000001">
    <property type="protein sequence ID" value="MBP3956803.1"/>
    <property type="molecule type" value="Genomic_DNA"/>
</dbReference>
<evidence type="ECO:0000256" key="1">
    <source>
        <dbReference type="ARBA" id="ARBA00007963"/>
    </source>
</evidence>
<dbReference type="InterPro" id="IPR036820">
    <property type="entry name" value="Archease_dom_sf"/>
</dbReference>
<accession>A0ABS5BV74</accession>
<dbReference type="PANTHER" id="PTHR12682">
    <property type="entry name" value="ARCHEASE"/>
    <property type="match status" value="1"/>
</dbReference>
<comment type="similarity">
    <text evidence="1">Belongs to the archease family.</text>
</comment>
<evidence type="ECO:0000256" key="3">
    <source>
        <dbReference type="ARBA" id="ARBA00022723"/>
    </source>
</evidence>
<dbReference type="Gene3D" id="3.55.10.10">
    <property type="entry name" value="Archease domain"/>
    <property type="match status" value="1"/>
</dbReference>
<dbReference type="SUPFAM" id="SSF69819">
    <property type="entry name" value="MTH1598-like"/>
    <property type="match status" value="1"/>
</dbReference>
<keyword evidence="7" id="KW-1185">Reference proteome</keyword>
<dbReference type="PANTHER" id="PTHR12682:SF11">
    <property type="entry name" value="PROTEIN ARCHEASE"/>
    <property type="match status" value="1"/>
</dbReference>
<sequence>MHELFEHTADLGLRATAPTPDALFAEMAACLVSAMIEDPTRVRPAQELQIEIAGTDREFLLFDWLKELLLRFETDRMLFASFDVRLSAAGLTATVRGEPFDTERHTFAHEVKAITYHELKVVEVDGAWLAEVIVDI</sequence>
<keyword evidence="2" id="KW-0819">tRNA processing</keyword>
<dbReference type="InterPro" id="IPR023572">
    <property type="entry name" value="Archease_dom"/>
</dbReference>
<evidence type="ECO:0000313" key="6">
    <source>
        <dbReference type="EMBL" id="MBP3956803.1"/>
    </source>
</evidence>
<evidence type="ECO:0000256" key="2">
    <source>
        <dbReference type="ARBA" id="ARBA00022694"/>
    </source>
</evidence>
<evidence type="ECO:0000259" key="5">
    <source>
        <dbReference type="Pfam" id="PF01951"/>
    </source>
</evidence>